<evidence type="ECO:0000313" key="11">
    <source>
        <dbReference type="Proteomes" id="UP000276133"/>
    </source>
</evidence>
<comment type="caution">
    <text evidence="10">The sequence shown here is derived from an EMBL/GenBank/DDBJ whole genome shotgun (WGS) entry which is preliminary data.</text>
</comment>
<evidence type="ECO:0000259" key="9">
    <source>
        <dbReference type="PROSITE" id="PS51225"/>
    </source>
</evidence>
<reference evidence="10 11" key="1">
    <citation type="journal article" date="2018" name="Sci. Rep.">
        <title>Genomic signatures of local adaptation to the degree of environmental predictability in rotifers.</title>
        <authorList>
            <person name="Franch-Gras L."/>
            <person name="Hahn C."/>
            <person name="Garcia-Roger E.M."/>
            <person name="Carmona M.J."/>
            <person name="Serra M."/>
            <person name="Gomez A."/>
        </authorList>
    </citation>
    <scope>NUCLEOTIDE SEQUENCE [LARGE SCALE GENOMIC DNA]</scope>
    <source>
        <strain evidence="10">HYR1</strain>
    </source>
</reference>
<dbReference type="Pfam" id="PF01284">
    <property type="entry name" value="MARVEL"/>
    <property type="match status" value="1"/>
</dbReference>
<feature type="domain" description="MARVEL" evidence="9">
    <location>
        <begin position="31"/>
        <end position="244"/>
    </location>
</feature>
<organism evidence="10 11">
    <name type="scientific">Brachionus plicatilis</name>
    <name type="common">Marine rotifer</name>
    <name type="synonym">Brachionus muelleri</name>
    <dbReference type="NCBI Taxonomy" id="10195"/>
    <lineage>
        <taxon>Eukaryota</taxon>
        <taxon>Metazoa</taxon>
        <taxon>Spiralia</taxon>
        <taxon>Gnathifera</taxon>
        <taxon>Rotifera</taxon>
        <taxon>Eurotatoria</taxon>
        <taxon>Monogononta</taxon>
        <taxon>Pseudotrocha</taxon>
        <taxon>Ploima</taxon>
        <taxon>Brachionidae</taxon>
        <taxon>Brachionus</taxon>
    </lineage>
</organism>
<dbReference type="GO" id="GO:0030672">
    <property type="term" value="C:synaptic vesicle membrane"/>
    <property type="evidence" value="ECO:0007669"/>
    <property type="project" value="TreeGrafter"/>
</dbReference>
<proteinExistence type="inferred from homology"/>
<comment type="similarity">
    <text evidence="2">Belongs to the synaptophysin/synaptobrevin family.</text>
</comment>
<keyword evidence="11" id="KW-1185">Reference proteome</keyword>
<dbReference type="PROSITE" id="PS51225">
    <property type="entry name" value="MARVEL"/>
    <property type="match status" value="1"/>
</dbReference>
<dbReference type="InterPro" id="IPR001285">
    <property type="entry name" value="Synaptophysin/porin"/>
</dbReference>
<evidence type="ECO:0000256" key="1">
    <source>
        <dbReference type="ARBA" id="ARBA00004141"/>
    </source>
</evidence>
<protein>
    <submittedName>
        <fullName evidence="10">Synaptoporin</fullName>
    </submittedName>
</protein>
<feature type="transmembrane region" description="Helical" evidence="8">
    <location>
        <begin position="150"/>
        <end position="175"/>
    </location>
</feature>
<evidence type="ECO:0000256" key="7">
    <source>
        <dbReference type="PROSITE-ProRule" id="PRU00581"/>
    </source>
</evidence>
<comment type="subcellular location">
    <subcellularLocation>
        <location evidence="1">Membrane</location>
        <topology evidence="1">Multi-pass membrane protein</topology>
    </subcellularLocation>
</comment>
<evidence type="ECO:0000256" key="6">
    <source>
        <dbReference type="ARBA" id="ARBA00023180"/>
    </source>
</evidence>
<feature type="transmembrane region" description="Helical" evidence="8">
    <location>
        <begin position="121"/>
        <end position="143"/>
    </location>
</feature>
<name>A0A3M7RJZ7_BRAPC</name>
<feature type="transmembrane region" description="Helical" evidence="8">
    <location>
        <begin position="218"/>
        <end position="240"/>
    </location>
</feature>
<dbReference type="InterPro" id="IPR008253">
    <property type="entry name" value="Marvel"/>
</dbReference>
<dbReference type="EMBL" id="REGN01003213">
    <property type="protein sequence ID" value="RNA23804.1"/>
    <property type="molecule type" value="Genomic_DNA"/>
</dbReference>
<gene>
    <name evidence="10" type="ORF">BpHYR1_036186</name>
</gene>
<keyword evidence="5 7" id="KW-0472">Membrane</keyword>
<dbReference type="AlphaFoldDB" id="A0A3M7RJZ7"/>
<evidence type="ECO:0000256" key="5">
    <source>
        <dbReference type="ARBA" id="ARBA00023136"/>
    </source>
</evidence>
<dbReference type="OrthoDB" id="10006326at2759"/>
<keyword evidence="3 7" id="KW-0812">Transmembrane</keyword>
<dbReference type="Proteomes" id="UP000276133">
    <property type="component" value="Unassembled WGS sequence"/>
</dbReference>
<dbReference type="PANTHER" id="PTHR10306">
    <property type="entry name" value="SYNAPTOPHYSIN"/>
    <property type="match status" value="1"/>
</dbReference>
<dbReference type="PRINTS" id="PR00220">
    <property type="entry name" value="SYNAPTOPHYSN"/>
</dbReference>
<evidence type="ECO:0000256" key="2">
    <source>
        <dbReference type="ARBA" id="ARBA00006476"/>
    </source>
</evidence>
<keyword evidence="4 8" id="KW-1133">Transmembrane helix</keyword>
<evidence type="ECO:0000256" key="4">
    <source>
        <dbReference type="ARBA" id="ARBA00022989"/>
    </source>
</evidence>
<evidence type="ECO:0000256" key="3">
    <source>
        <dbReference type="ARBA" id="ARBA00022692"/>
    </source>
</evidence>
<accession>A0A3M7RJZ7</accession>
<keyword evidence="6" id="KW-0325">Glycoprotein</keyword>
<dbReference type="PANTHER" id="PTHR10306:SF17">
    <property type="entry name" value="MARVEL DOMAIN-CONTAINING PROTEIN"/>
    <property type="match status" value="1"/>
</dbReference>
<evidence type="ECO:0000256" key="8">
    <source>
        <dbReference type="SAM" id="Phobius"/>
    </source>
</evidence>
<evidence type="ECO:0000313" key="10">
    <source>
        <dbReference type="EMBL" id="RNA23804.1"/>
    </source>
</evidence>
<dbReference type="STRING" id="10195.A0A3M7RJZ7"/>
<sequence length="281" mass="31447">MSASAAATVLTAAQKAQTFANQTAETARTEVIKEPLGFIKILQFFLALLAFATAVSGGSDVSFNRKCLNTSQPVLYKGKYNYPYNLKNAPLKPQTIECLDQKADRYTIATETNNIVSSAQFFVFTGVTAFLYSIAVLIIYIFFRHKYNNIVYLPLIDFSVTCIFTIFWFAGSIAWSKAVGDLQHFTDTETIIETMIFCKKNNNQNLCSGYETANYANLIVSCILGFGNLIVWAGDIWFVLKETSWYKLRASMRQQSTAATNNPISPNEINITAHYNPNDKI</sequence>